<keyword evidence="10" id="KW-0159">Chromosome partition</keyword>
<comment type="subcellular location">
    <subcellularLocation>
        <location evidence="3">Chromosome</location>
        <location evidence="3">Centromere</location>
        <location evidence="3">Kinetochore</location>
    </subcellularLocation>
    <subcellularLocation>
        <location evidence="2">Cytoplasm</location>
        <location evidence="2">Cytoskeleton</location>
        <location evidence="2">Spindle</location>
    </subcellularLocation>
    <subcellularLocation>
        <location evidence="1">Nucleus</location>
    </subcellularLocation>
</comment>
<feature type="compositionally biased region" description="Basic and acidic residues" evidence="19">
    <location>
        <begin position="155"/>
        <end position="167"/>
    </location>
</feature>
<organism evidence="20 21">
    <name type="scientific">Pseudovirgaria hyperparasitica</name>
    <dbReference type="NCBI Taxonomy" id="470096"/>
    <lineage>
        <taxon>Eukaryota</taxon>
        <taxon>Fungi</taxon>
        <taxon>Dikarya</taxon>
        <taxon>Ascomycota</taxon>
        <taxon>Pezizomycotina</taxon>
        <taxon>Dothideomycetes</taxon>
        <taxon>Dothideomycetes incertae sedis</taxon>
        <taxon>Acrospermales</taxon>
        <taxon>Acrospermaceae</taxon>
        <taxon>Pseudovirgaria</taxon>
    </lineage>
</organism>
<dbReference type="GeneID" id="54487657"/>
<dbReference type="InterPro" id="IPR013960">
    <property type="entry name" value="DASH_Duo1"/>
</dbReference>
<evidence type="ECO:0000256" key="14">
    <source>
        <dbReference type="ARBA" id="ARBA00023242"/>
    </source>
</evidence>
<keyword evidence="16" id="KW-0137">Centromere</keyword>
<dbReference type="RefSeq" id="XP_033603779.1">
    <property type="nucleotide sequence ID" value="XM_033746603.1"/>
</dbReference>
<evidence type="ECO:0000256" key="15">
    <source>
        <dbReference type="ARBA" id="ARBA00023306"/>
    </source>
</evidence>
<feature type="compositionally biased region" description="Polar residues" evidence="19">
    <location>
        <begin position="31"/>
        <end position="40"/>
    </location>
</feature>
<evidence type="ECO:0000256" key="19">
    <source>
        <dbReference type="SAM" id="MobiDB-lite"/>
    </source>
</evidence>
<keyword evidence="15" id="KW-0131">Cell cycle</keyword>
<gene>
    <name evidence="20" type="ORF">EJ05DRAFT_497880</name>
</gene>
<reference evidence="20" key="1">
    <citation type="journal article" date="2020" name="Stud. Mycol.">
        <title>101 Dothideomycetes genomes: a test case for predicting lifestyles and emergence of pathogens.</title>
        <authorList>
            <person name="Haridas S."/>
            <person name="Albert R."/>
            <person name="Binder M."/>
            <person name="Bloem J."/>
            <person name="Labutti K."/>
            <person name="Salamov A."/>
            <person name="Andreopoulos B."/>
            <person name="Baker S."/>
            <person name="Barry K."/>
            <person name="Bills G."/>
            <person name="Bluhm B."/>
            <person name="Cannon C."/>
            <person name="Castanera R."/>
            <person name="Culley D."/>
            <person name="Daum C."/>
            <person name="Ezra D."/>
            <person name="Gonzalez J."/>
            <person name="Henrissat B."/>
            <person name="Kuo A."/>
            <person name="Liang C."/>
            <person name="Lipzen A."/>
            <person name="Lutzoni F."/>
            <person name="Magnuson J."/>
            <person name="Mondo S."/>
            <person name="Nolan M."/>
            <person name="Ohm R."/>
            <person name="Pangilinan J."/>
            <person name="Park H.-J."/>
            <person name="Ramirez L."/>
            <person name="Alfaro M."/>
            <person name="Sun H."/>
            <person name="Tritt A."/>
            <person name="Yoshinaga Y."/>
            <person name="Zwiers L.-H."/>
            <person name="Turgeon B."/>
            <person name="Goodwin S."/>
            <person name="Spatafora J."/>
            <person name="Crous P."/>
            <person name="Grigoriev I."/>
        </authorList>
    </citation>
    <scope>NUCLEOTIDE SEQUENCE</scope>
    <source>
        <strain evidence="20">CBS 121739</strain>
    </source>
</reference>
<comment type="similarity">
    <text evidence="4">Belongs to the DASH complex DUO1 family.</text>
</comment>
<evidence type="ECO:0000256" key="11">
    <source>
        <dbReference type="ARBA" id="ARBA00022838"/>
    </source>
</evidence>
<dbReference type="EMBL" id="ML996567">
    <property type="protein sequence ID" value="KAF2761328.1"/>
    <property type="molecule type" value="Genomic_DNA"/>
</dbReference>
<proteinExistence type="inferred from homology"/>
<evidence type="ECO:0000256" key="12">
    <source>
        <dbReference type="ARBA" id="ARBA00023054"/>
    </source>
</evidence>
<keyword evidence="7" id="KW-0132">Cell division</keyword>
<feature type="compositionally biased region" description="Basic and acidic residues" evidence="19">
    <location>
        <begin position="19"/>
        <end position="28"/>
    </location>
</feature>
<dbReference type="GO" id="GO:0000278">
    <property type="term" value="P:mitotic cell cycle"/>
    <property type="evidence" value="ECO:0007669"/>
    <property type="project" value="InterPro"/>
</dbReference>
<name>A0A6A6WES6_9PEZI</name>
<keyword evidence="21" id="KW-1185">Reference proteome</keyword>
<evidence type="ECO:0000313" key="21">
    <source>
        <dbReference type="Proteomes" id="UP000799437"/>
    </source>
</evidence>
<accession>A0A6A6WES6</accession>
<evidence type="ECO:0000256" key="17">
    <source>
        <dbReference type="ARBA" id="ARBA00044152"/>
    </source>
</evidence>
<evidence type="ECO:0000256" key="4">
    <source>
        <dbReference type="ARBA" id="ARBA00005366"/>
    </source>
</evidence>
<keyword evidence="11" id="KW-0995">Kinetochore</keyword>
<dbReference type="OrthoDB" id="5599235at2759"/>
<feature type="compositionally biased region" description="Low complexity" evidence="19">
    <location>
        <begin position="184"/>
        <end position="197"/>
    </location>
</feature>
<keyword evidence="8" id="KW-0493">Microtubule</keyword>
<keyword evidence="13" id="KW-0206">Cytoskeleton</keyword>
<dbReference type="GO" id="GO:0005874">
    <property type="term" value="C:microtubule"/>
    <property type="evidence" value="ECO:0007669"/>
    <property type="project" value="UniProtKB-KW"/>
</dbReference>
<dbReference type="Pfam" id="PF08651">
    <property type="entry name" value="DASH_Duo1"/>
    <property type="match status" value="1"/>
</dbReference>
<feature type="region of interest" description="Disordered" evidence="19">
    <location>
        <begin position="155"/>
        <end position="233"/>
    </location>
</feature>
<feature type="compositionally biased region" description="Low complexity" evidence="19">
    <location>
        <begin position="207"/>
        <end position="222"/>
    </location>
</feature>
<keyword evidence="6" id="KW-0963">Cytoplasm</keyword>
<evidence type="ECO:0000256" key="13">
    <source>
        <dbReference type="ARBA" id="ARBA00023212"/>
    </source>
</evidence>
<evidence type="ECO:0000313" key="20">
    <source>
        <dbReference type="EMBL" id="KAF2761328.1"/>
    </source>
</evidence>
<sequence>MDSLNFSDTEDSFQIDIDTPGRNDREIPDATLQSSSSNTTARPESRYSSEEAREAALRRELENVQNVNKAIEDVVASLEKAKENMGTVNKTVTSASTLLQTWTRILSQTEHNQRLILNPTWHGATQDLQDIESEAVEKQQAAERRQVEEQMRKEAAVRKAEDDERKKAAATMTRGTGRGRVTRGRASSTTAPGRTYTGVGGQGGRGLSRTNSTRGSSSSSSGIGRGVRGTRRT</sequence>
<dbReference type="Proteomes" id="UP000799437">
    <property type="component" value="Unassembled WGS sequence"/>
</dbReference>
<evidence type="ECO:0000256" key="6">
    <source>
        <dbReference type="ARBA" id="ARBA00022490"/>
    </source>
</evidence>
<keyword evidence="12" id="KW-0175">Coiled coil</keyword>
<evidence type="ECO:0000256" key="2">
    <source>
        <dbReference type="ARBA" id="ARBA00004186"/>
    </source>
</evidence>
<keyword evidence="5" id="KW-0158">Chromosome</keyword>
<dbReference type="PANTHER" id="PTHR28216:SF1">
    <property type="entry name" value="DASH COMPLEX SUBUNIT DUO1"/>
    <property type="match status" value="1"/>
</dbReference>
<evidence type="ECO:0000256" key="9">
    <source>
        <dbReference type="ARBA" id="ARBA00022776"/>
    </source>
</evidence>
<dbReference type="GO" id="GO:0051301">
    <property type="term" value="P:cell division"/>
    <property type="evidence" value="ECO:0007669"/>
    <property type="project" value="UniProtKB-KW"/>
</dbReference>
<feature type="region of interest" description="Disordered" evidence="19">
    <location>
        <begin position="1"/>
        <end position="52"/>
    </location>
</feature>
<keyword evidence="14" id="KW-0539">Nucleus</keyword>
<dbReference type="AlphaFoldDB" id="A0A6A6WES6"/>
<dbReference type="GO" id="GO:0042729">
    <property type="term" value="C:DASH complex"/>
    <property type="evidence" value="ECO:0007669"/>
    <property type="project" value="InterPro"/>
</dbReference>
<evidence type="ECO:0000256" key="5">
    <source>
        <dbReference type="ARBA" id="ARBA00022454"/>
    </source>
</evidence>
<evidence type="ECO:0000256" key="10">
    <source>
        <dbReference type="ARBA" id="ARBA00022829"/>
    </source>
</evidence>
<dbReference type="PANTHER" id="PTHR28216">
    <property type="entry name" value="DASH COMPLEX SUBUNIT DUO1"/>
    <property type="match status" value="1"/>
</dbReference>
<evidence type="ECO:0000256" key="16">
    <source>
        <dbReference type="ARBA" id="ARBA00023328"/>
    </source>
</evidence>
<evidence type="ECO:0000256" key="8">
    <source>
        <dbReference type="ARBA" id="ARBA00022701"/>
    </source>
</evidence>
<evidence type="ECO:0000256" key="3">
    <source>
        <dbReference type="ARBA" id="ARBA00004629"/>
    </source>
</evidence>
<evidence type="ECO:0000256" key="18">
    <source>
        <dbReference type="ARBA" id="ARBA00044358"/>
    </source>
</evidence>
<dbReference type="GO" id="GO:0007059">
    <property type="term" value="P:chromosome segregation"/>
    <property type="evidence" value="ECO:0007669"/>
    <property type="project" value="UniProtKB-KW"/>
</dbReference>
<evidence type="ECO:0000256" key="7">
    <source>
        <dbReference type="ARBA" id="ARBA00022618"/>
    </source>
</evidence>
<dbReference type="GO" id="GO:0072686">
    <property type="term" value="C:mitotic spindle"/>
    <property type="evidence" value="ECO:0007669"/>
    <property type="project" value="InterPro"/>
</dbReference>
<feature type="compositionally biased region" description="Basic and acidic residues" evidence="19">
    <location>
        <begin position="43"/>
        <end position="52"/>
    </location>
</feature>
<evidence type="ECO:0000256" key="1">
    <source>
        <dbReference type="ARBA" id="ARBA00004123"/>
    </source>
</evidence>
<protein>
    <recommendedName>
        <fullName evidence="17">DASH complex subunit DUO1</fullName>
    </recommendedName>
    <alternativeName>
        <fullName evidence="18">Outer kinetochore protein DUO1</fullName>
    </alternativeName>
</protein>
<keyword evidence="9" id="KW-0498">Mitosis</keyword>